<feature type="coiled-coil region" evidence="8">
    <location>
        <begin position="686"/>
        <end position="734"/>
    </location>
</feature>
<evidence type="ECO:0000256" key="5">
    <source>
        <dbReference type="ARBA" id="ARBA00023175"/>
    </source>
</evidence>
<evidence type="ECO:0000256" key="6">
    <source>
        <dbReference type="ARBA" id="ARBA00034488"/>
    </source>
</evidence>
<evidence type="ECO:0000259" key="10">
    <source>
        <dbReference type="PROSITE" id="PS50067"/>
    </source>
</evidence>
<organism evidence="11">
    <name type="scientific">Ananas comosus var. bracteatus</name>
    <name type="common">red pineapple</name>
    <dbReference type="NCBI Taxonomy" id="296719"/>
    <lineage>
        <taxon>Eukaryota</taxon>
        <taxon>Viridiplantae</taxon>
        <taxon>Streptophyta</taxon>
        <taxon>Embryophyta</taxon>
        <taxon>Tracheophyta</taxon>
        <taxon>Spermatophyta</taxon>
        <taxon>Magnoliopsida</taxon>
        <taxon>Liliopsida</taxon>
        <taxon>Poales</taxon>
        <taxon>Bromeliaceae</taxon>
        <taxon>Bromelioideae</taxon>
        <taxon>Ananas</taxon>
    </lineage>
</organism>
<evidence type="ECO:0000256" key="9">
    <source>
        <dbReference type="SAM" id="MobiDB-lite"/>
    </source>
</evidence>
<sequence length="807" mass="91003">MICAISPSQSCKSESFSTLRFAQRAKAIKNKAVVNEITQDDVNVLREQIRQLKDELLRMKSNGTAAAENGSYSTGWNARRSLNLLRMSLCRATGLPPSNKDDSDEEMEIDENDVEKPFLQLSVQPSCSEEEVPSKSENLGEGKSSPTCKGAVGDSELEGTTEALRRSAQNEHELTDEEKVPEVGLFLEGKGCEFQDMVLGGDCTHDMVADLCTESSHSSSSITAPSSNLSIVPCQTSPVLQPPTLSISPVLENYSRKSLNTSSAISASQNKIPEIANFPNNSPIRKSVQKVDVGIQTLDCELEEYLPVATCSCSKNEASSDENKDIGNSMNLQLVPVDGPVPSDKPKKQQVIKAVEKVLAGAIRREMALEEHCAKQASEISQLHRLVQQYKHERECNAIIAETREDKISRLESLMDGIFSTEEFMHEEFVSLTNEHKLLKEKYENHPEVLQLKIELKSVQEELDRYKNFFDLGEKDVLIEEIQDLRDQLHYYIDSSSMSNQKTKPVLQLTHFNEPISSPLTTIPESNEESIDIAKLEEERRQWTEAESRWITLTEELRVELEKHRSLYEKCRLELNSEKKCSEELKEALQTAMQGHARILEQYADLQENHMDLLYRHRKISDGIEDVKRAAAKAGVKGAESRFINSLAAEISVLRAEREKERRYWRDENKGLQAQLRDTAEAVQAAGELLVRLKEAEEAAAVAQKRAMSAEQEAKKAREEIDNLKTNYDREIALLNQFLAESRLPHDALRPTEANDTNAAKYDEGGSLTDQRWREEFEPFYQGMDNNAFSNGSDPKSWFSGYDRCNI</sequence>
<dbReference type="GO" id="GO:0003777">
    <property type="term" value="F:microtubule motor activity"/>
    <property type="evidence" value="ECO:0007669"/>
    <property type="project" value="InterPro"/>
</dbReference>
<dbReference type="InterPro" id="IPR036961">
    <property type="entry name" value="Kinesin_motor_dom_sf"/>
</dbReference>
<dbReference type="GO" id="GO:0008017">
    <property type="term" value="F:microtubule binding"/>
    <property type="evidence" value="ECO:0007669"/>
    <property type="project" value="InterPro"/>
</dbReference>
<dbReference type="GO" id="GO:0005524">
    <property type="term" value="F:ATP binding"/>
    <property type="evidence" value="ECO:0007669"/>
    <property type="project" value="UniProtKB-KW"/>
</dbReference>
<protein>
    <recommendedName>
        <fullName evidence="10">Kinesin motor domain-containing protein</fullName>
    </recommendedName>
</protein>
<evidence type="ECO:0000256" key="8">
    <source>
        <dbReference type="SAM" id="Coils"/>
    </source>
</evidence>
<keyword evidence="5" id="KW-0505">Motor protein</keyword>
<dbReference type="AlphaFoldDB" id="A0A6V7P0Q3"/>
<evidence type="ECO:0000256" key="4">
    <source>
        <dbReference type="ARBA" id="ARBA00023054"/>
    </source>
</evidence>
<keyword evidence="1" id="KW-0493">Microtubule</keyword>
<gene>
    <name evidence="11" type="ORF">CB5_LOCUS7654</name>
</gene>
<evidence type="ECO:0000256" key="1">
    <source>
        <dbReference type="ARBA" id="ARBA00022701"/>
    </source>
</evidence>
<dbReference type="PROSITE" id="PS50067">
    <property type="entry name" value="KINESIN_MOTOR_2"/>
    <property type="match status" value="1"/>
</dbReference>
<dbReference type="PANTHER" id="PTHR37739:SF16">
    <property type="entry name" value="KINESIN-LIKE PROTEIN"/>
    <property type="match status" value="1"/>
</dbReference>
<evidence type="ECO:0000256" key="2">
    <source>
        <dbReference type="ARBA" id="ARBA00022741"/>
    </source>
</evidence>
<dbReference type="SUPFAM" id="SSF52540">
    <property type="entry name" value="P-loop containing nucleoside triphosphate hydrolases"/>
    <property type="match status" value="1"/>
</dbReference>
<dbReference type="InterPro" id="IPR044986">
    <property type="entry name" value="KIF15/KIN-12"/>
</dbReference>
<feature type="coiled-coil region" evidence="8">
    <location>
        <begin position="35"/>
        <end position="62"/>
    </location>
</feature>
<keyword evidence="4 8" id="KW-0175">Coiled coil</keyword>
<evidence type="ECO:0000313" key="11">
    <source>
        <dbReference type="EMBL" id="CAD1824443.1"/>
    </source>
</evidence>
<dbReference type="Gene3D" id="3.40.850.10">
    <property type="entry name" value="Kinesin motor domain"/>
    <property type="match status" value="1"/>
</dbReference>
<dbReference type="GO" id="GO:0005874">
    <property type="term" value="C:microtubule"/>
    <property type="evidence" value="ECO:0007669"/>
    <property type="project" value="UniProtKB-KW"/>
</dbReference>
<name>A0A6V7P0Q3_ANACO</name>
<keyword evidence="2" id="KW-0547">Nucleotide-binding</keyword>
<comment type="similarity">
    <text evidence="6">Belongs to the TRAFAC class myosin-kinesin ATPase superfamily. Kinesin family. KIN-12 subfamily.</text>
</comment>
<proteinExistence type="inferred from homology"/>
<dbReference type="EMBL" id="LR862144">
    <property type="protein sequence ID" value="CAD1824443.1"/>
    <property type="molecule type" value="Genomic_DNA"/>
</dbReference>
<dbReference type="GO" id="GO:0007018">
    <property type="term" value="P:microtubule-based movement"/>
    <property type="evidence" value="ECO:0007669"/>
    <property type="project" value="InterPro"/>
</dbReference>
<reference evidence="11" key="1">
    <citation type="submission" date="2020-07" db="EMBL/GenBank/DDBJ databases">
        <authorList>
            <person name="Lin J."/>
        </authorList>
    </citation>
    <scope>NUCLEOTIDE SEQUENCE</scope>
</reference>
<keyword evidence="3" id="KW-0067">ATP-binding</keyword>
<dbReference type="PANTHER" id="PTHR37739">
    <property type="entry name" value="KINESIN-LIKE PROTEIN KIN-12D"/>
    <property type="match status" value="1"/>
</dbReference>
<dbReference type="InterPro" id="IPR027417">
    <property type="entry name" value="P-loop_NTPase"/>
</dbReference>
<evidence type="ECO:0000256" key="3">
    <source>
        <dbReference type="ARBA" id="ARBA00022840"/>
    </source>
</evidence>
<evidence type="ECO:0000256" key="7">
    <source>
        <dbReference type="PROSITE-ProRule" id="PRU00283"/>
    </source>
</evidence>
<feature type="domain" description="Kinesin motor" evidence="10">
    <location>
        <begin position="1"/>
        <end position="28"/>
    </location>
</feature>
<dbReference type="InterPro" id="IPR001752">
    <property type="entry name" value="Kinesin_motor_dom"/>
</dbReference>
<feature type="region of interest" description="Disordered" evidence="9">
    <location>
        <begin position="124"/>
        <end position="155"/>
    </location>
</feature>
<comment type="caution">
    <text evidence="7">Lacks conserved residue(s) required for the propagation of feature annotation.</text>
</comment>
<accession>A0A6V7P0Q3</accession>